<reference evidence="1" key="1">
    <citation type="submission" date="2019-12" db="EMBL/GenBank/DDBJ databases">
        <title>Genome sequencing and annotation of Brassica cretica.</title>
        <authorList>
            <person name="Studholme D.J."/>
            <person name="Sarris P."/>
        </authorList>
    </citation>
    <scope>NUCLEOTIDE SEQUENCE</scope>
    <source>
        <strain evidence="1">PFS-109/04</strain>
        <tissue evidence="1">Leaf</tissue>
    </source>
</reference>
<proteinExistence type="predicted"/>
<protein>
    <submittedName>
        <fullName evidence="1">Uncharacterized protein</fullName>
    </submittedName>
</protein>
<dbReference type="AlphaFoldDB" id="A0A8S9RIK9"/>
<organism evidence="1 2">
    <name type="scientific">Brassica cretica</name>
    <name type="common">Mustard</name>
    <dbReference type="NCBI Taxonomy" id="69181"/>
    <lineage>
        <taxon>Eukaryota</taxon>
        <taxon>Viridiplantae</taxon>
        <taxon>Streptophyta</taxon>
        <taxon>Embryophyta</taxon>
        <taxon>Tracheophyta</taxon>
        <taxon>Spermatophyta</taxon>
        <taxon>Magnoliopsida</taxon>
        <taxon>eudicotyledons</taxon>
        <taxon>Gunneridae</taxon>
        <taxon>Pentapetalae</taxon>
        <taxon>rosids</taxon>
        <taxon>malvids</taxon>
        <taxon>Brassicales</taxon>
        <taxon>Brassicaceae</taxon>
        <taxon>Brassiceae</taxon>
        <taxon>Brassica</taxon>
    </lineage>
</organism>
<sequence length="111" mass="12319">MSLSRSLSVVLFGSLSVVLCLSLSRWFSVSLSQWVSSRQRSSPSVALLRDVSFGVSYRRRLSLSLSLFLCGSLSLSPGGSPLKFVGTLRIRLSVGHLLEAFHRWLTSNRKF</sequence>
<accession>A0A8S9RIK9</accession>
<dbReference type="EMBL" id="QGKX02000095">
    <property type="protein sequence ID" value="KAF3572526.1"/>
    <property type="molecule type" value="Genomic_DNA"/>
</dbReference>
<name>A0A8S9RIK9_BRACR</name>
<evidence type="ECO:0000313" key="1">
    <source>
        <dbReference type="EMBL" id="KAF3572526.1"/>
    </source>
</evidence>
<gene>
    <name evidence="1" type="ORF">F2Q69_00063024</name>
</gene>
<comment type="caution">
    <text evidence="1">The sequence shown here is derived from an EMBL/GenBank/DDBJ whole genome shotgun (WGS) entry which is preliminary data.</text>
</comment>
<dbReference type="Proteomes" id="UP000712600">
    <property type="component" value="Unassembled WGS sequence"/>
</dbReference>
<evidence type="ECO:0000313" key="2">
    <source>
        <dbReference type="Proteomes" id="UP000712600"/>
    </source>
</evidence>